<gene>
    <name evidence="1" type="ORF">Hypma_009794</name>
</gene>
<dbReference type="SUPFAM" id="SSF52047">
    <property type="entry name" value="RNI-like"/>
    <property type="match status" value="1"/>
</dbReference>
<dbReference type="OrthoDB" id="3365698at2759"/>
<sequence>MMTDDSESGQVGLWRRASSLDHILQTNNPPSDHEIYEIRHLLRDIEQYIGAHDNHPKDSEAYQFEDLGNACRCALSTLRRLPTEIMSEIFSQALPLDRGDWNTLDITNEPWTFAYVSSSWRAIALAHQELWSFIRIDLGILHQAGKPEPAIAVLLCVLQRSGDRPLSIDFTDNVPTRRTKELLLALLPNSRQWLDVKFSISFQDLEVLSPVREHLPLLRSLEVYTYGNSTSGVLHAFEKAPCLREASFSVGDPHILPIPWSQLTTFRGSLVPSLAVLHDLSQVVDCSLTFGMWYSMTLPAPVIQHHTMRRLQIDSVYALDGLKAPHLEVLHISGHQIWSQLHYIASFLQRSCCSLQSLLLTSVTINDRRDLVLLLEAAPSLVFFQVRYGVVVWDMLLRLLIVTRSQCLLPDLRTLRLVFGKKSGLSNTTWDAYASLLLNMIESRFYVAEREGLSRLESIALLELPQPLPSEHTTSLAKLEKLGLGVVDDAGSERNIPPVVLWAWSSTN</sequence>
<evidence type="ECO:0000313" key="2">
    <source>
        <dbReference type="Proteomes" id="UP000076154"/>
    </source>
</evidence>
<proteinExistence type="predicted"/>
<dbReference type="InParanoid" id="A0A369JPF8"/>
<name>A0A369JPF8_HYPMA</name>
<protein>
    <submittedName>
        <fullName evidence="1">Uncharacterized protein</fullName>
    </submittedName>
</protein>
<dbReference type="Proteomes" id="UP000076154">
    <property type="component" value="Unassembled WGS sequence"/>
</dbReference>
<dbReference type="AlphaFoldDB" id="A0A369JPF8"/>
<accession>A0A369JPF8</accession>
<comment type="caution">
    <text evidence="1">The sequence shown here is derived from an EMBL/GenBank/DDBJ whole genome shotgun (WGS) entry which is preliminary data.</text>
</comment>
<keyword evidence="2" id="KW-1185">Reference proteome</keyword>
<dbReference type="EMBL" id="LUEZ02000048">
    <property type="protein sequence ID" value="RDB23120.1"/>
    <property type="molecule type" value="Genomic_DNA"/>
</dbReference>
<organism evidence="1 2">
    <name type="scientific">Hypsizygus marmoreus</name>
    <name type="common">White beech mushroom</name>
    <name type="synonym">Agaricus marmoreus</name>
    <dbReference type="NCBI Taxonomy" id="39966"/>
    <lineage>
        <taxon>Eukaryota</taxon>
        <taxon>Fungi</taxon>
        <taxon>Dikarya</taxon>
        <taxon>Basidiomycota</taxon>
        <taxon>Agaricomycotina</taxon>
        <taxon>Agaricomycetes</taxon>
        <taxon>Agaricomycetidae</taxon>
        <taxon>Agaricales</taxon>
        <taxon>Tricholomatineae</taxon>
        <taxon>Lyophyllaceae</taxon>
        <taxon>Hypsizygus</taxon>
    </lineage>
</organism>
<evidence type="ECO:0000313" key="1">
    <source>
        <dbReference type="EMBL" id="RDB23120.1"/>
    </source>
</evidence>
<reference evidence="1" key="1">
    <citation type="submission" date="2018-04" db="EMBL/GenBank/DDBJ databases">
        <title>Whole genome sequencing of Hypsizygus marmoreus.</title>
        <authorList>
            <person name="Choi I.-G."/>
            <person name="Min B."/>
            <person name="Kim J.-G."/>
            <person name="Kim S."/>
            <person name="Oh Y.-L."/>
            <person name="Kong W.-S."/>
            <person name="Park H."/>
            <person name="Jeong J."/>
            <person name="Song E.-S."/>
        </authorList>
    </citation>
    <scope>NUCLEOTIDE SEQUENCE [LARGE SCALE GENOMIC DNA]</scope>
    <source>
        <strain evidence="1">51987-8</strain>
    </source>
</reference>